<name>A0A420HE05_9PEZI</name>
<comment type="caution">
    <text evidence="1">The sequence shown here is derived from an EMBL/GenBank/DDBJ whole genome shotgun (WGS) entry which is preliminary data.</text>
</comment>
<protein>
    <submittedName>
        <fullName evidence="1">Uncharacterized protein</fullName>
    </submittedName>
</protein>
<reference evidence="1 2" key="1">
    <citation type="journal article" date="2018" name="BMC Genomics">
        <title>Comparative genome analyses reveal sequence features reflecting distinct modes of host-adaptation between dicot and monocot powdery mildew.</title>
        <authorList>
            <person name="Wu Y."/>
            <person name="Ma X."/>
            <person name="Pan Z."/>
            <person name="Kale S.D."/>
            <person name="Song Y."/>
            <person name="King H."/>
            <person name="Zhang Q."/>
            <person name="Presley C."/>
            <person name="Deng X."/>
            <person name="Wei C.I."/>
            <person name="Xiao S."/>
        </authorList>
    </citation>
    <scope>NUCLEOTIDE SEQUENCE [LARGE SCALE GENOMIC DNA]</scope>
    <source>
        <strain evidence="1">UMSG3</strain>
    </source>
</reference>
<evidence type="ECO:0000313" key="2">
    <source>
        <dbReference type="Proteomes" id="UP000283383"/>
    </source>
</evidence>
<dbReference type="AlphaFoldDB" id="A0A420HE05"/>
<feature type="non-terminal residue" evidence="1">
    <location>
        <position position="61"/>
    </location>
</feature>
<sequence>PKAITPATTPSTVLPYAKTPTYAAVTEAPPPTLKYRLPAKPKNIIVPKPLSKKAEDYRLFV</sequence>
<accession>A0A420HE05</accession>
<keyword evidence="2" id="KW-1185">Reference proteome</keyword>
<gene>
    <name evidence="1" type="ORF">GcM3_200067</name>
</gene>
<organism evidence="1 2">
    <name type="scientific">Golovinomyces cichoracearum</name>
    <dbReference type="NCBI Taxonomy" id="62708"/>
    <lineage>
        <taxon>Eukaryota</taxon>
        <taxon>Fungi</taxon>
        <taxon>Dikarya</taxon>
        <taxon>Ascomycota</taxon>
        <taxon>Pezizomycotina</taxon>
        <taxon>Leotiomycetes</taxon>
        <taxon>Erysiphales</taxon>
        <taxon>Erysiphaceae</taxon>
        <taxon>Golovinomyces</taxon>
    </lineage>
</organism>
<dbReference type="Proteomes" id="UP000283383">
    <property type="component" value="Unassembled WGS sequence"/>
</dbReference>
<feature type="non-terminal residue" evidence="1">
    <location>
        <position position="1"/>
    </location>
</feature>
<proteinExistence type="predicted"/>
<evidence type="ECO:0000313" key="1">
    <source>
        <dbReference type="EMBL" id="RKF55680.1"/>
    </source>
</evidence>
<dbReference type="EMBL" id="MCBQ01020020">
    <property type="protein sequence ID" value="RKF55680.1"/>
    <property type="molecule type" value="Genomic_DNA"/>
</dbReference>